<comment type="similarity">
    <text evidence="1">Belongs to the UPF0434 family.</text>
</comment>
<dbReference type="GO" id="GO:0005829">
    <property type="term" value="C:cytosol"/>
    <property type="evidence" value="ECO:0007669"/>
    <property type="project" value="TreeGrafter"/>
</dbReference>
<dbReference type="SUPFAM" id="SSF158997">
    <property type="entry name" value="Trm112p-like"/>
    <property type="match status" value="1"/>
</dbReference>
<gene>
    <name evidence="2" type="ORF">UBAL3_95680058a</name>
</gene>
<dbReference type="InterPro" id="IPR005651">
    <property type="entry name" value="Trm112-like"/>
</dbReference>
<keyword evidence="3" id="KW-1185">Reference proteome</keyword>
<protein>
    <recommendedName>
        <fullName evidence="1">UPF0434 protein UBAL3_95680058a</fullName>
    </recommendedName>
</protein>
<dbReference type="Pfam" id="PF03966">
    <property type="entry name" value="Trm112p"/>
    <property type="match status" value="1"/>
</dbReference>
<dbReference type="PANTHER" id="PTHR33505">
    <property type="entry name" value="ZGC:162634"/>
    <property type="match status" value="1"/>
</dbReference>
<dbReference type="HAMAP" id="MF_01187">
    <property type="entry name" value="UPF0434"/>
    <property type="match status" value="1"/>
</dbReference>
<evidence type="ECO:0000313" key="2">
    <source>
        <dbReference type="EMBL" id="EES51621.1"/>
    </source>
</evidence>
<dbReference type="Gene3D" id="2.20.25.10">
    <property type="match status" value="1"/>
</dbReference>
<accession>C6I0G6</accession>
<reference evidence="2 3" key="1">
    <citation type="journal article" date="2009" name="Appl. Environ. Microbiol.">
        <title>Community genomic and proteomic analyses of chemoautotrophic iron-oxidizing "Leptospirillum rubarum" (Group II) and "Leptospirillum ferrodiazotrophum" (Group III) bacteria in acid mine drainage biofilms.</title>
        <authorList>
            <person name="Goltsman D.S."/>
            <person name="Denef V.J."/>
            <person name="Singer S.W."/>
            <person name="VerBerkmoes N.C."/>
            <person name="Lefsrud M."/>
            <person name="Mueller R.S."/>
            <person name="Dick G.J."/>
            <person name="Sun C.L."/>
            <person name="Wheeler K.E."/>
            <person name="Zemla A."/>
            <person name="Baker B.J."/>
            <person name="Hauser L."/>
            <person name="Land M."/>
            <person name="Shah M.B."/>
            <person name="Thelen M.P."/>
            <person name="Hettich R.L."/>
            <person name="Banfield J.F."/>
        </authorList>
    </citation>
    <scope>NUCLEOTIDE SEQUENCE [LARGE SCALE GENOMIC DNA]</scope>
</reference>
<name>C6I0G6_9BACT</name>
<organism evidence="2 3">
    <name type="scientific">Leptospirillum ferrodiazotrophum</name>
    <dbReference type="NCBI Taxonomy" id="412449"/>
    <lineage>
        <taxon>Bacteria</taxon>
        <taxon>Pseudomonadati</taxon>
        <taxon>Nitrospirota</taxon>
        <taxon>Nitrospiria</taxon>
        <taxon>Nitrospirales</taxon>
        <taxon>Nitrospiraceae</taxon>
        <taxon>Leptospirillum</taxon>
    </lineage>
</organism>
<dbReference type="AlphaFoldDB" id="C6I0G6"/>
<proteinExistence type="inferred from homology"/>
<sequence>MLPDAGLYSRRPSCYSFLKIFRAGPGGSKPFESRPRSLHFHPLRRRSSVAIDPFLLSILVCPQCRGPLTLSEEPAGLVCASCRLLYPVKDDIPVMLVEEALPVAEGRP</sequence>
<dbReference type="PANTHER" id="PTHR33505:SF4">
    <property type="entry name" value="PROTEIN PREY, MITOCHONDRIAL"/>
    <property type="match status" value="1"/>
</dbReference>
<evidence type="ECO:0000313" key="3">
    <source>
        <dbReference type="Proteomes" id="UP000009374"/>
    </source>
</evidence>
<dbReference type="EMBL" id="GG693887">
    <property type="protein sequence ID" value="EES51621.1"/>
    <property type="molecule type" value="Genomic_DNA"/>
</dbReference>
<evidence type="ECO:0000256" key="1">
    <source>
        <dbReference type="HAMAP-Rule" id="MF_01187"/>
    </source>
</evidence>
<dbReference type="Proteomes" id="UP000009374">
    <property type="component" value="Unassembled WGS sequence"/>
</dbReference>